<sequence length="715" mass="78609">MNSLHRIALSALALASLQARAALAGDAVASGLLRGRDTRLWDPDFLIADADAATDVVAQVICATPEAASYFGFKCLAPSTPTTAPGTSAPSPSTAKPGAPSTAKPGAPSPAPTPGPTVSKTATYNLHALAIGDWGVDLGLGSCCNKYRKTGVDNEAYYKDQQAQPNVAYLLAQSAQQLQPKVVIGHGDSFYWNGMGSEDVQYRFERSFEAMYSHPSLRDIKWVNVMGNHDYGGSMFICGKYDNQFHECASTADLLKQLDEKFTRQSKYVSPNGDRWKMPARYYVETLQDPASGVTVEIYNVDTNAATVHGGEQICCQCYGYFLKYGGDVKCNSVHRGHKYCAGGNNAMFDACLDKLQGWQDDALRQLARDAKASTATWKIVNSHYSPHFHMEPAMMEQWFKVLDDTGVQLFINGHTHAESHEYGDFKTHFVTNGAGGGIQSESIGSPPPYVTNVKTVWIGADAPYGFFELSFAKEQMRIRFRTFDENWKFDKNIANTVRGGSKVDHCWLIPVLASRPKHSHAPCDASAPTAEPHACGHRPHDEVGCAAEPADAHAAAPRQERDERASESLVRAFLSLQERRVEIYRQFEAGFKQHQATAGFQSFCSEITLQFAHVSAQINGIEGTLRSRGLAALADLLRRVQVQEKEKLVLTSALLVEKMRLADQARCPEPDDSVAALLERSIVSMCKQQQAVIERINELLEEIRMELLELIADE</sequence>
<evidence type="ECO:0000256" key="1">
    <source>
        <dbReference type="ARBA" id="ARBA00022729"/>
    </source>
</evidence>
<evidence type="ECO:0000313" key="7">
    <source>
        <dbReference type="EMBL" id="KAJ0407439.1"/>
    </source>
</evidence>
<dbReference type="AlphaFoldDB" id="A0AAD5M7J0"/>
<keyword evidence="2" id="KW-0378">Hydrolase</keyword>
<dbReference type="InterPro" id="IPR051558">
    <property type="entry name" value="Metallophosphoesterase_PAP"/>
</dbReference>
<dbReference type="InterPro" id="IPR004843">
    <property type="entry name" value="Calcineurin-like_PHP"/>
</dbReference>
<feature type="region of interest" description="Disordered" evidence="4">
    <location>
        <begin position="82"/>
        <end position="118"/>
    </location>
</feature>
<protein>
    <recommendedName>
        <fullName evidence="6">Calcineurin-like phosphoesterase domain-containing protein</fullName>
    </recommendedName>
</protein>
<dbReference type="GO" id="GO:0016787">
    <property type="term" value="F:hydrolase activity"/>
    <property type="evidence" value="ECO:0007669"/>
    <property type="project" value="UniProtKB-KW"/>
</dbReference>
<evidence type="ECO:0000313" key="8">
    <source>
        <dbReference type="Proteomes" id="UP001209570"/>
    </source>
</evidence>
<keyword evidence="1 5" id="KW-0732">Signal</keyword>
<feature type="chain" id="PRO_5042104689" description="Calcineurin-like phosphoesterase domain-containing protein" evidence="5">
    <location>
        <begin position="25"/>
        <end position="715"/>
    </location>
</feature>
<name>A0AAD5M7J0_PYTIN</name>
<evidence type="ECO:0000259" key="6">
    <source>
        <dbReference type="Pfam" id="PF00149"/>
    </source>
</evidence>
<dbReference type="Gene3D" id="3.60.21.10">
    <property type="match status" value="1"/>
</dbReference>
<dbReference type="PANTHER" id="PTHR10161:SF14">
    <property type="entry name" value="TARTRATE-RESISTANT ACID PHOSPHATASE TYPE 5"/>
    <property type="match status" value="1"/>
</dbReference>
<proteinExistence type="predicted"/>
<accession>A0AAD5M7J0</accession>
<reference evidence="7" key="1">
    <citation type="submission" date="2021-12" db="EMBL/GenBank/DDBJ databases">
        <title>Prjna785345.</title>
        <authorList>
            <person name="Rujirawat T."/>
            <person name="Krajaejun T."/>
        </authorList>
    </citation>
    <scope>NUCLEOTIDE SEQUENCE</scope>
    <source>
        <strain evidence="7">Pi057C3</strain>
    </source>
</reference>
<dbReference type="PANTHER" id="PTHR10161">
    <property type="entry name" value="TARTRATE-RESISTANT ACID PHOSPHATASE TYPE 5"/>
    <property type="match status" value="1"/>
</dbReference>
<feature type="domain" description="Calcineurin-like phosphoesterase" evidence="6">
    <location>
        <begin position="129"/>
        <end position="418"/>
    </location>
</feature>
<organism evidence="7 8">
    <name type="scientific">Pythium insidiosum</name>
    <name type="common">Pythiosis disease agent</name>
    <dbReference type="NCBI Taxonomy" id="114742"/>
    <lineage>
        <taxon>Eukaryota</taxon>
        <taxon>Sar</taxon>
        <taxon>Stramenopiles</taxon>
        <taxon>Oomycota</taxon>
        <taxon>Peronosporomycetes</taxon>
        <taxon>Pythiales</taxon>
        <taxon>Pythiaceae</taxon>
        <taxon>Pythium</taxon>
    </lineage>
</organism>
<dbReference type="InterPro" id="IPR039491">
    <property type="entry name" value="REX1-B"/>
</dbReference>
<dbReference type="SUPFAM" id="SSF56300">
    <property type="entry name" value="Metallo-dependent phosphatases"/>
    <property type="match status" value="1"/>
</dbReference>
<keyword evidence="8" id="KW-1185">Reference proteome</keyword>
<evidence type="ECO:0000256" key="3">
    <source>
        <dbReference type="SAM" id="Coils"/>
    </source>
</evidence>
<dbReference type="Pfam" id="PF14966">
    <property type="entry name" value="DNA_repr_REX1B"/>
    <property type="match status" value="1"/>
</dbReference>
<feature type="compositionally biased region" description="Low complexity" evidence="4">
    <location>
        <begin position="82"/>
        <end position="106"/>
    </location>
</feature>
<dbReference type="InterPro" id="IPR029052">
    <property type="entry name" value="Metallo-depent_PP-like"/>
</dbReference>
<dbReference type="Proteomes" id="UP001209570">
    <property type="component" value="Unassembled WGS sequence"/>
</dbReference>
<evidence type="ECO:0000256" key="5">
    <source>
        <dbReference type="SAM" id="SignalP"/>
    </source>
</evidence>
<feature type="coiled-coil region" evidence="3">
    <location>
        <begin position="687"/>
        <end position="714"/>
    </location>
</feature>
<dbReference type="EMBL" id="JAKCXM010000021">
    <property type="protein sequence ID" value="KAJ0407439.1"/>
    <property type="molecule type" value="Genomic_DNA"/>
</dbReference>
<dbReference type="Pfam" id="PF00149">
    <property type="entry name" value="Metallophos"/>
    <property type="match status" value="1"/>
</dbReference>
<comment type="caution">
    <text evidence="7">The sequence shown here is derived from an EMBL/GenBank/DDBJ whole genome shotgun (WGS) entry which is preliminary data.</text>
</comment>
<evidence type="ECO:0000256" key="4">
    <source>
        <dbReference type="SAM" id="MobiDB-lite"/>
    </source>
</evidence>
<feature type="signal peptide" evidence="5">
    <location>
        <begin position="1"/>
        <end position="24"/>
    </location>
</feature>
<keyword evidence="3" id="KW-0175">Coiled coil</keyword>
<evidence type="ECO:0000256" key="2">
    <source>
        <dbReference type="ARBA" id="ARBA00022801"/>
    </source>
</evidence>
<gene>
    <name evidence="7" type="ORF">P43SY_004980</name>
</gene>